<dbReference type="EMBL" id="SLWS01000008">
    <property type="protein sequence ID" value="TCO54975.1"/>
    <property type="molecule type" value="Genomic_DNA"/>
</dbReference>
<protein>
    <submittedName>
        <fullName evidence="1">Helix-turn-helix protein</fullName>
    </submittedName>
</protein>
<evidence type="ECO:0000313" key="1">
    <source>
        <dbReference type="EMBL" id="TCO54975.1"/>
    </source>
</evidence>
<sequence length="497" mass="55139">MPTKPDGRNTPAVDAFVQFLERLRDTAGMTYAEIAAAGGPSERTLTTIFGGENVSWNSVKRMCATVGATDSEIREAVRLRNEAARELKRSSKAPSALPDERARALRGAGYLETLRQLYNQQRFPLLHLFGADMPICAFPTPPDRWDDVESAVGDLLGRDVPTRLERDKSRWPGDYDERGWDRYAELVAAGENNRRWDGPTWALDTMHIDSATGAVRIDCVPGRYYRSLATSELLDAELMNAVADDPDRPVGLERLPRRAWLHQQAGGPDAALLTGRHRCAAVSVAAAVVMRRAHGYDVLLTPRSEDVETHKFFNHVIPAGIFQPLEPGGSHLSDHFVDAEFTVRRTFEREYIEELFDAENYADVGGEPILTPANEPEIQRLRDEPSAKLYYTGVSLNLLTLRPEICLLLLITDPGWLERETATAAELSGRGGRPMHYGWEIVQRERDMPPGHSFARVLSLDTDLRPIGGQETLRSDLLVPNAAAAISLALDVVAAKI</sequence>
<proteinExistence type="predicted"/>
<dbReference type="OrthoDB" id="3831424at2"/>
<gene>
    <name evidence="1" type="ORF">EV192_108263</name>
</gene>
<dbReference type="RefSeq" id="WP_132122753.1">
    <property type="nucleotide sequence ID" value="NZ_SLWS01000008.1"/>
</dbReference>
<organism evidence="1 2">
    <name type="scientific">Actinocrispum wychmicini</name>
    <dbReference type="NCBI Taxonomy" id="1213861"/>
    <lineage>
        <taxon>Bacteria</taxon>
        <taxon>Bacillati</taxon>
        <taxon>Actinomycetota</taxon>
        <taxon>Actinomycetes</taxon>
        <taxon>Pseudonocardiales</taxon>
        <taxon>Pseudonocardiaceae</taxon>
        <taxon>Actinocrispum</taxon>
    </lineage>
</organism>
<name>A0A4R2JLB4_9PSEU</name>
<dbReference type="Pfam" id="PF13560">
    <property type="entry name" value="HTH_31"/>
    <property type="match status" value="1"/>
</dbReference>
<evidence type="ECO:0000313" key="2">
    <source>
        <dbReference type="Proteomes" id="UP000295680"/>
    </source>
</evidence>
<comment type="caution">
    <text evidence="1">The sequence shown here is derived from an EMBL/GenBank/DDBJ whole genome shotgun (WGS) entry which is preliminary data.</text>
</comment>
<reference evidence="1 2" key="1">
    <citation type="submission" date="2019-03" db="EMBL/GenBank/DDBJ databases">
        <title>Genomic Encyclopedia of Type Strains, Phase IV (KMG-IV): sequencing the most valuable type-strain genomes for metagenomic binning, comparative biology and taxonomic classification.</title>
        <authorList>
            <person name="Goeker M."/>
        </authorList>
    </citation>
    <scope>NUCLEOTIDE SEQUENCE [LARGE SCALE GENOMIC DNA]</scope>
    <source>
        <strain evidence="1 2">DSM 45934</strain>
    </source>
</reference>
<keyword evidence="2" id="KW-1185">Reference proteome</keyword>
<accession>A0A4R2JLB4</accession>
<dbReference type="AlphaFoldDB" id="A0A4R2JLB4"/>
<dbReference type="Proteomes" id="UP000295680">
    <property type="component" value="Unassembled WGS sequence"/>
</dbReference>